<evidence type="ECO:0000256" key="1">
    <source>
        <dbReference type="SAM" id="MobiDB-lite"/>
    </source>
</evidence>
<dbReference type="Proteomes" id="UP000184499">
    <property type="component" value="Unassembled WGS sequence"/>
</dbReference>
<name>A0A1L9UMT0_ASPBC</name>
<feature type="compositionally biased region" description="Low complexity" evidence="1">
    <location>
        <begin position="106"/>
        <end position="117"/>
    </location>
</feature>
<evidence type="ECO:0000313" key="2">
    <source>
        <dbReference type="EMBL" id="OJJ73033.1"/>
    </source>
</evidence>
<accession>A0A1L9UMT0</accession>
<dbReference type="OMA" id="HAWNCTC"/>
<dbReference type="VEuPathDB" id="FungiDB:ASPBRDRAFT_563233"/>
<protein>
    <recommendedName>
        <fullName evidence="4">SWIM-type domain-containing protein</fullName>
    </recommendedName>
</protein>
<evidence type="ECO:0008006" key="4">
    <source>
        <dbReference type="Google" id="ProtNLM"/>
    </source>
</evidence>
<evidence type="ECO:0000313" key="3">
    <source>
        <dbReference type="Proteomes" id="UP000184499"/>
    </source>
</evidence>
<feature type="compositionally biased region" description="Low complexity" evidence="1">
    <location>
        <begin position="148"/>
        <end position="160"/>
    </location>
</feature>
<dbReference type="RefSeq" id="XP_067480281.1">
    <property type="nucleotide sequence ID" value="XM_067627542.1"/>
</dbReference>
<proteinExistence type="predicted"/>
<dbReference type="GeneID" id="93580030"/>
<reference evidence="3" key="1">
    <citation type="journal article" date="2017" name="Genome Biol.">
        <title>Comparative genomics reveals high biological diversity and specific adaptations in the industrially and medically important fungal genus Aspergillus.</title>
        <authorList>
            <person name="de Vries R.P."/>
            <person name="Riley R."/>
            <person name="Wiebenga A."/>
            <person name="Aguilar-Osorio G."/>
            <person name="Amillis S."/>
            <person name="Uchima C.A."/>
            <person name="Anderluh G."/>
            <person name="Asadollahi M."/>
            <person name="Askin M."/>
            <person name="Barry K."/>
            <person name="Battaglia E."/>
            <person name="Bayram O."/>
            <person name="Benocci T."/>
            <person name="Braus-Stromeyer S.A."/>
            <person name="Caldana C."/>
            <person name="Canovas D."/>
            <person name="Cerqueira G.C."/>
            <person name="Chen F."/>
            <person name="Chen W."/>
            <person name="Choi C."/>
            <person name="Clum A."/>
            <person name="Dos Santos R.A."/>
            <person name="Damasio A.R."/>
            <person name="Diallinas G."/>
            <person name="Emri T."/>
            <person name="Fekete E."/>
            <person name="Flipphi M."/>
            <person name="Freyberg S."/>
            <person name="Gallo A."/>
            <person name="Gournas C."/>
            <person name="Habgood R."/>
            <person name="Hainaut M."/>
            <person name="Harispe M.L."/>
            <person name="Henrissat B."/>
            <person name="Hilden K.S."/>
            <person name="Hope R."/>
            <person name="Hossain A."/>
            <person name="Karabika E."/>
            <person name="Karaffa L."/>
            <person name="Karanyi Z."/>
            <person name="Krasevec N."/>
            <person name="Kuo A."/>
            <person name="Kusch H."/>
            <person name="LaButti K."/>
            <person name="Lagendijk E.L."/>
            <person name="Lapidus A."/>
            <person name="Levasseur A."/>
            <person name="Lindquist E."/>
            <person name="Lipzen A."/>
            <person name="Logrieco A.F."/>
            <person name="MacCabe A."/>
            <person name="Maekelae M.R."/>
            <person name="Malavazi I."/>
            <person name="Melin P."/>
            <person name="Meyer V."/>
            <person name="Mielnichuk N."/>
            <person name="Miskei M."/>
            <person name="Molnar A.P."/>
            <person name="Mule G."/>
            <person name="Ngan C.Y."/>
            <person name="Orejas M."/>
            <person name="Orosz E."/>
            <person name="Ouedraogo J.P."/>
            <person name="Overkamp K.M."/>
            <person name="Park H.-S."/>
            <person name="Perrone G."/>
            <person name="Piumi F."/>
            <person name="Punt P.J."/>
            <person name="Ram A.F."/>
            <person name="Ramon A."/>
            <person name="Rauscher S."/>
            <person name="Record E."/>
            <person name="Riano-Pachon D.M."/>
            <person name="Robert V."/>
            <person name="Roehrig J."/>
            <person name="Ruller R."/>
            <person name="Salamov A."/>
            <person name="Salih N.S."/>
            <person name="Samson R.A."/>
            <person name="Sandor E."/>
            <person name="Sanguinetti M."/>
            <person name="Schuetze T."/>
            <person name="Sepcic K."/>
            <person name="Shelest E."/>
            <person name="Sherlock G."/>
            <person name="Sophianopoulou V."/>
            <person name="Squina F.M."/>
            <person name="Sun H."/>
            <person name="Susca A."/>
            <person name="Todd R.B."/>
            <person name="Tsang A."/>
            <person name="Unkles S.E."/>
            <person name="van de Wiele N."/>
            <person name="van Rossen-Uffink D."/>
            <person name="Oliveira J.V."/>
            <person name="Vesth T.C."/>
            <person name="Visser J."/>
            <person name="Yu J.-H."/>
            <person name="Zhou M."/>
            <person name="Andersen M.R."/>
            <person name="Archer D.B."/>
            <person name="Baker S.E."/>
            <person name="Benoit I."/>
            <person name="Brakhage A.A."/>
            <person name="Braus G.H."/>
            <person name="Fischer R."/>
            <person name="Frisvad J.C."/>
            <person name="Goldman G.H."/>
            <person name="Houbraken J."/>
            <person name="Oakley B."/>
            <person name="Pocsi I."/>
            <person name="Scazzocchio C."/>
            <person name="Seiboth B."/>
            <person name="vanKuyk P.A."/>
            <person name="Wortman J."/>
            <person name="Dyer P.S."/>
            <person name="Grigoriev I.V."/>
        </authorList>
    </citation>
    <scope>NUCLEOTIDE SEQUENCE [LARGE SCALE GENOMIC DNA]</scope>
    <source>
        <strain evidence="3">CBS 101740 / IMI 381727 / IBT 21946</strain>
    </source>
</reference>
<feature type="region of interest" description="Disordered" evidence="1">
    <location>
        <begin position="146"/>
        <end position="168"/>
    </location>
</feature>
<gene>
    <name evidence="2" type="ORF">ASPBRDRAFT_563233</name>
</gene>
<feature type="region of interest" description="Disordered" evidence="1">
    <location>
        <begin position="193"/>
        <end position="222"/>
    </location>
</feature>
<feature type="region of interest" description="Disordered" evidence="1">
    <location>
        <begin position="106"/>
        <end position="131"/>
    </location>
</feature>
<dbReference type="STRING" id="767769.A0A1L9UMT0"/>
<keyword evidence="3" id="KW-1185">Reference proteome</keyword>
<dbReference type="OrthoDB" id="5413281at2759"/>
<dbReference type="EMBL" id="KV878683">
    <property type="protein sequence ID" value="OJJ73033.1"/>
    <property type="molecule type" value="Genomic_DNA"/>
</dbReference>
<sequence length="286" mass="31536">MASQTQSDYQLPSHLIPSSAQFIDHLISHLSTFTVPHVVDSNHDPRLQPPARQHRTPFSTLHPSQMAEVKAIMLTLHCIFPNELLLALDILDRGLVNRFICNDTNTNTNTSSQAAHPTTHHHSSTTTDVTSTKDIPDVFYVRSTSTISPDQQDPFSSSSSHHTKNPDPKGYEVRLKAWNCTCPTFTLNAFRDLVPDDDDDDDDEGEDPTSTTGHDDPSLTRGNNYHYPFGGSLTRTATRFSPPVCKHLLAWCLAVRCPRLFGTGEEGSVSIVSAEELAGWCAGWGG</sequence>
<dbReference type="AlphaFoldDB" id="A0A1L9UMT0"/>
<feature type="compositionally biased region" description="Acidic residues" evidence="1">
    <location>
        <begin position="195"/>
        <end position="207"/>
    </location>
</feature>
<organism evidence="2 3">
    <name type="scientific">Aspergillus brasiliensis (strain CBS 101740 / IMI 381727 / IBT 21946)</name>
    <dbReference type="NCBI Taxonomy" id="767769"/>
    <lineage>
        <taxon>Eukaryota</taxon>
        <taxon>Fungi</taxon>
        <taxon>Dikarya</taxon>
        <taxon>Ascomycota</taxon>
        <taxon>Pezizomycotina</taxon>
        <taxon>Eurotiomycetes</taxon>
        <taxon>Eurotiomycetidae</taxon>
        <taxon>Eurotiales</taxon>
        <taxon>Aspergillaceae</taxon>
        <taxon>Aspergillus</taxon>
        <taxon>Aspergillus subgen. Circumdati</taxon>
    </lineage>
</organism>